<dbReference type="Gene3D" id="1.10.150.320">
    <property type="entry name" value="Photosystem II 12 kDa extrinsic protein"/>
    <property type="match status" value="1"/>
</dbReference>
<evidence type="ECO:0000313" key="3">
    <source>
        <dbReference type="Proteomes" id="UP001500279"/>
    </source>
</evidence>
<comment type="caution">
    <text evidence="2">The sequence shown here is derived from an EMBL/GenBank/DDBJ whole genome shotgun (WGS) entry which is preliminary data.</text>
</comment>
<dbReference type="EMBL" id="BAAAEW010000008">
    <property type="protein sequence ID" value="GAA0748850.1"/>
    <property type="molecule type" value="Genomic_DNA"/>
</dbReference>
<name>A0ABP3VAL1_9BURK</name>
<dbReference type="RefSeq" id="WP_141286053.1">
    <property type="nucleotide sequence ID" value="NZ_BAAAEW010000008.1"/>
</dbReference>
<feature type="chain" id="PRO_5046452760" description="Helix-hairpin-helix domain-containing protein" evidence="1">
    <location>
        <begin position="28"/>
        <end position="106"/>
    </location>
</feature>
<evidence type="ECO:0008006" key="4">
    <source>
        <dbReference type="Google" id="ProtNLM"/>
    </source>
</evidence>
<organism evidence="2 3">
    <name type="scientific">Ideonella azotifigens</name>
    <dbReference type="NCBI Taxonomy" id="513160"/>
    <lineage>
        <taxon>Bacteria</taxon>
        <taxon>Pseudomonadati</taxon>
        <taxon>Pseudomonadota</taxon>
        <taxon>Betaproteobacteria</taxon>
        <taxon>Burkholderiales</taxon>
        <taxon>Sphaerotilaceae</taxon>
        <taxon>Ideonella</taxon>
    </lineage>
</organism>
<feature type="signal peptide" evidence="1">
    <location>
        <begin position="1"/>
        <end position="27"/>
    </location>
</feature>
<reference evidence="3" key="1">
    <citation type="journal article" date="2019" name="Int. J. Syst. Evol. Microbiol.">
        <title>The Global Catalogue of Microorganisms (GCM) 10K type strain sequencing project: providing services to taxonomists for standard genome sequencing and annotation.</title>
        <authorList>
            <consortium name="The Broad Institute Genomics Platform"/>
            <consortium name="The Broad Institute Genome Sequencing Center for Infectious Disease"/>
            <person name="Wu L."/>
            <person name="Ma J."/>
        </authorList>
    </citation>
    <scope>NUCLEOTIDE SEQUENCE [LARGE SCALE GENOMIC DNA]</scope>
    <source>
        <strain evidence="3">JCM 15503</strain>
    </source>
</reference>
<gene>
    <name evidence="2" type="ORF">GCM10009107_18890</name>
</gene>
<keyword evidence="1" id="KW-0732">Signal</keyword>
<dbReference type="SUPFAM" id="SSF160975">
    <property type="entry name" value="AF1531-like"/>
    <property type="match status" value="1"/>
</dbReference>
<evidence type="ECO:0000313" key="2">
    <source>
        <dbReference type="EMBL" id="GAA0748850.1"/>
    </source>
</evidence>
<sequence length="106" mass="11093">MTARKPVRATLAFALLISLFAAAPSFAASTEVNTANQAELEMVIGIGPDLSGRLLAERAKAPFKDWLDLQQRMAGIGPVRAGKLSASGLTVRGQTYPAAVKPAASR</sequence>
<keyword evidence="3" id="KW-1185">Reference proteome</keyword>
<dbReference type="Proteomes" id="UP001500279">
    <property type="component" value="Unassembled WGS sequence"/>
</dbReference>
<proteinExistence type="predicted"/>
<evidence type="ECO:0000256" key="1">
    <source>
        <dbReference type="SAM" id="SignalP"/>
    </source>
</evidence>
<protein>
    <recommendedName>
        <fullName evidence="4">Helix-hairpin-helix domain-containing protein</fullName>
    </recommendedName>
</protein>
<accession>A0ABP3VAL1</accession>